<dbReference type="Proteomes" id="UP000199577">
    <property type="component" value="Unassembled WGS sequence"/>
</dbReference>
<name>A0A1I1LW71_9SPHI</name>
<feature type="chain" id="PRO_5011727118" evidence="2">
    <location>
        <begin position="22"/>
        <end position="57"/>
    </location>
</feature>
<keyword evidence="4" id="KW-1185">Reference proteome</keyword>
<feature type="compositionally biased region" description="Gly residues" evidence="1">
    <location>
        <begin position="30"/>
        <end position="44"/>
    </location>
</feature>
<accession>A0A1I1LW71</accession>
<dbReference type="PROSITE" id="PS51257">
    <property type="entry name" value="PROKAR_LIPOPROTEIN"/>
    <property type="match status" value="1"/>
</dbReference>
<reference evidence="3 4" key="1">
    <citation type="submission" date="2016-10" db="EMBL/GenBank/DDBJ databases">
        <authorList>
            <person name="de Groot N.N."/>
        </authorList>
    </citation>
    <scope>NUCLEOTIDE SEQUENCE [LARGE SCALE GENOMIC DNA]</scope>
    <source>
        <strain evidence="3 4">DSM 22900</strain>
    </source>
</reference>
<dbReference type="EMBL" id="FOLL01000022">
    <property type="protein sequence ID" value="SFC73740.1"/>
    <property type="molecule type" value="Genomic_DNA"/>
</dbReference>
<protein>
    <submittedName>
        <fullName evidence="3">Uncharacterized protein</fullName>
    </submittedName>
</protein>
<evidence type="ECO:0000256" key="1">
    <source>
        <dbReference type="SAM" id="MobiDB-lite"/>
    </source>
</evidence>
<organism evidence="3 4">
    <name type="scientific">Parapedobacter composti</name>
    <dbReference type="NCBI Taxonomy" id="623281"/>
    <lineage>
        <taxon>Bacteria</taxon>
        <taxon>Pseudomonadati</taxon>
        <taxon>Bacteroidota</taxon>
        <taxon>Sphingobacteriia</taxon>
        <taxon>Sphingobacteriales</taxon>
        <taxon>Sphingobacteriaceae</taxon>
        <taxon>Parapedobacter</taxon>
    </lineage>
</organism>
<evidence type="ECO:0000313" key="4">
    <source>
        <dbReference type="Proteomes" id="UP000199577"/>
    </source>
</evidence>
<dbReference type="AlphaFoldDB" id="A0A1I1LW71"/>
<proteinExistence type="predicted"/>
<evidence type="ECO:0000313" key="3">
    <source>
        <dbReference type="EMBL" id="SFC73740.1"/>
    </source>
</evidence>
<keyword evidence="2" id="KW-0732">Signal</keyword>
<feature type="signal peptide" evidence="2">
    <location>
        <begin position="1"/>
        <end position="21"/>
    </location>
</feature>
<dbReference type="STRING" id="623281.SAMN05421747_12234"/>
<feature type="region of interest" description="Disordered" evidence="1">
    <location>
        <begin position="17"/>
        <end position="57"/>
    </location>
</feature>
<sequence>MFLKFILALLLGLGCPSGSNSNNGQFTVQTGGGDGGDGGTGGDTGQVRPPRPTQTLP</sequence>
<evidence type="ECO:0000256" key="2">
    <source>
        <dbReference type="SAM" id="SignalP"/>
    </source>
</evidence>
<gene>
    <name evidence="3" type="ORF">SAMN05421747_12234</name>
</gene>